<evidence type="ECO:0000256" key="1">
    <source>
        <dbReference type="SAM" id="SignalP"/>
    </source>
</evidence>
<evidence type="ECO:0000313" key="2">
    <source>
        <dbReference type="EMBL" id="CAD9263442.1"/>
    </source>
</evidence>
<keyword evidence="1" id="KW-0732">Signal</keyword>
<feature type="signal peptide" evidence="1">
    <location>
        <begin position="1"/>
        <end position="28"/>
    </location>
</feature>
<reference evidence="2" key="1">
    <citation type="submission" date="2021-01" db="EMBL/GenBank/DDBJ databases">
        <authorList>
            <person name="Corre E."/>
            <person name="Pelletier E."/>
            <person name="Niang G."/>
            <person name="Scheremetjew M."/>
            <person name="Finn R."/>
            <person name="Kale V."/>
            <person name="Holt S."/>
            <person name="Cochrane G."/>
            <person name="Meng A."/>
            <person name="Brown T."/>
            <person name="Cohen L."/>
        </authorList>
    </citation>
    <scope>NUCLEOTIDE SEQUENCE</scope>
    <source>
        <strain evidence="2">CCMP2877</strain>
    </source>
</reference>
<name>A0A7S1UC40_9STRA</name>
<dbReference type="EMBL" id="HBGJ01034404">
    <property type="protein sequence ID" value="CAD9263442.1"/>
    <property type="molecule type" value="Transcribed_RNA"/>
</dbReference>
<evidence type="ECO:0008006" key="3">
    <source>
        <dbReference type="Google" id="ProtNLM"/>
    </source>
</evidence>
<proteinExistence type="predicted"/>
<gene>
    <name evidence="2" type="ORF">PPAR1163_LOCUS21825</name>
</gene>
<accession>A0A7S1UC40</accession>
<protein>
    <recommendedName>
        <fullName evidence="3">Tafazzin family protein</fullName>
    </recommendedName>
</protein>
<dbReference type="AlphaFoldDB" id="A0A7S1UC40"/>
<sequence length="181" mass="20012">MARMTMGLRPASLLLAAIMVALRVPGEASAFRAATGRCAARTGSVAVNLQLRGSMWAQPEDEPQFMPEGYKPDMTYPGTLRPGTTPENDPMDSLPQYILHRPPNFLTMPWHIRWGAPHGAAQPIEEFVEKIGRWYTLEDQELDNERDAMENKASILDVLEPEDMLGDDDTSVIEDALGMGG</sequence>
<organism evidence="2">
    <name type="scientific">Phaeomonas parva</name>
    <dbReference type="NCBI Taxonomy" id="124430"/>
    <lineage>
        <taxon>Eukaryota</taxon>
        <taxon>Sar</taxon>
        <taxon>Stramenopiles</taxon>
        <taxon>Ochrophyta</taxon>
        <taxon>Pinguiophyceae</taxon>
        <taxon>Pinguiochrysidales</taxon>
        <taxon>Pinguiochrysidaceae</taxon>
        <taxon>Phaeomonas</taxon>
    </lineage>
</organism>
<feature type="chain" id="PRO_5031343549" description="Tafazzin family protein" evidence="1">
    <location>
        <begin position="29"/>
        <end position="181"/>
    </location>
</feature>